<evidence type="ECO:0000256" key="2">
    <source>
        <dbReference type="ARBA" id="ARBA00022807"/>
    </source>
</evidence>
<dbReference type="GO" id="GO:0006915">
    <property type="term" value="P:apoptotic process"/>
    <property type="evidence" value="ECO:0007669"/>
    <property type="project" value="UniProtKB-KW"/>
</dbReference>
<dbReference type="Pfam" id="PF00656">
    <property type="entry name" value="Peptidase_C14"/>
    <property type="match status" value="1"/>
</dbReference>
<accession>A0A2H3BKX5</accession>
<dbReference type="Gene3D" id="3.40.50.1460">
    <property type="match status" value="1"/>
</dbReference>
<feature type="domain" description="Peptidase C14 caspase" evidence="3">
    <location>
        <begin position="175"/>
        <end position="429"/>
    </location>
</feature>
<organism evidence="5 6">
    <name type="scientific">Armillaria solidipes</name>
    <dbReference type="NCBI Taxonomy" id="1076256"/>
    <lineage>
        <taxon>Eukaryota</taxon>
        <taxon>Fungi</taxon>
        <taxon>Dikarya</taxon>
        <taxon>Basidiomycota</taxon>
        <taxon>Agaricomycotina</taxon>
        <taxon>Agaricomycetes</taxon>
        <taxon>Agaricomycetidae</taxon>
        <taxon>Agaricales</taxon>
        <taxon>Marasmiineae</taxon>
        <taxon>Physalacriaceae</taxon>
        <taxon>Armillaria</taxon>
    </lineage>
</organism>
<dbReference type="Proteomes" id="UP000218334">
    <property type="component" value="Unassembled WGS sequence"/>
</dbReference>
<reference evidence="6" key="1">
    <citation type="journal article" date="2017" name="Nat. Ecol. Evol.">
        <title>Genome expansion and lineage-specific genetic innovations in the forest pathogenic fungi Armillaria.</title>
        <authorList>
            <person name="Sipos G."/>
            <person name="Prasanna A.N."/>
            <person name="Walter M.C."/>
            <person name="O'Connor E."/>
            <person name="Balint B."/>
            <person name="Krizsan K."/>
            <person name="Kiss B."/>
            <person name="Hess J."/>
            <person name="Varga T."/>
            <person name="Slot J."/>
            <person name="Riley R."/>
            <person name="Boka B."/>
            <person name="Rigling D."/>
            <person name="Barry K."/>
            <person name="Lee J."/>
            <person name="Mihaltcheva S."/>
            <person name="LaButti K."/>
            <person name="Lipzen A."/>
            <person name="Waldron R."/>
            <person name="Moloney N.M."/>
            <person name="Sperisen C."/>
            <person name="Kredics L."/>
            <person name="Vagvoelgyi C."/>
            <person name="Patrignani A."/>
            <person name="Fitzpatrick D."/>
            <person name="Nagy I."/>
            <person name="Doyle S."/>
            <person name="Anderson J.B."/>
            <person name="Grigoriev I.V."/>
            <person name="Gueldener U."/>
            <person name="Muensterkoetter M."/>
            <person name="Nagy L.G."/>
        </authorList>
    </citation>
    <scope>NUCLEOTIDE SEQUENCE [LARGE SCALE GENOMIC DNA]</scope>
    <source>
        <strain evidence="6">28-4</strain>
    </source>
</reference>
<dbReference type="InterPro" id="IPR024983">
    <property type="entry name" value="CHAT_dom"/>
</dbReference>
<keyword evidence="2" id="KW-0645">Protease</keyword>
<evidence type="ECO:0000256" key="1">
    <source>
        <dbReference type="ARBA" id="ARBA00022703"/>
    </source>
</evidence>
<sequence>MPVKVQDSEAKGDEFNGSRREIITRRILGILPLLPDSAWQRYPNTRPLAIARDARTDIHPQYDASETVQLWCTKQEDVRAKAGIQIGCTTWQSEETARSPRTRRWYPGLGCFRIPLYPHTPTSSAMSTSATKKKNPSSFVFDLREAVWTFAGVGNEKGKAPSAGWCLMPTSEDLFALVIGIDSYAERRALTASVLDAKAIVTFLKSIGVPDRNIIGLYDAGATFDGILKGFEALATRGDIKKGRSSIFIYFSGHGTSDYKSALPKNQERYWSGWEENIIEQICPQDIGRMPGIPDRMVAAWLNRLSKEKSDNIILMLDSCYSAGMTRADDGGQGDDDEFETRTILDPPPLSFSDEIWSRIPPIGEADILTQDQTPSESRPTRNPSGFEVMYNHSHVLLAACSRDSKAQAKKHKGGVFTTAVLEVLELNRSASTESQFPHCEGFSSNRGIFSHQVVFIDNELVRVTRNGSRIFLSAGHAQGVIPGSEYSVHRDRDTPTASSALPGARQDIRWVGRREDAQMELVIDNREVAFHSLAPVGGKMYSCESGRIPRWIRTSAGMEENRSRVMDVLRWANRFYYHLHRHSAVSGLSLELHALEKVSSTTHDKDASYTRIGQNLFDRHGQAVIKIDNPKRPFGVTLHNRTGIDYYPYFFAFESDLSISSYAFDEPQFSTVPGRSDIVDCPLPKGSSMTLGCGSASNPVCFPLLPGMDHDVTVWKIFLTTDRVDMGSIGQSAEIIWGKKRAGAKDPEHYVQHWGDVSGTVVQLKRMADTLLRDEAISLLAQFAQHDDANILSQAIARLKQALSLESPPHPDRPLTLNKLGCALKTQHDVSSDLSVLKEAIGYHRECLQRRPKGHENRIQTLSNLAIALRALRVSADDVDAGDEAIALLWEAITTRDVPATMRRVCGFNLRRALNEHFAQTSPRIHAEQLRALSVEQTLLAAELQSNFREHAIAEYELACTLYDIADYGADADETFLGLEKSIDIFRGMYTLYMNDPPSFPSEIDLLPVADAFRKRFELKRGIADIEFVIMVLETLRAATDGVHIEASMNLAIILSSKFKVVPSLGLLDRAFKINESLLELPFDVMDIKHRASVLHDKGFIQLYRFCHLQSRGKVDKTLLYDAMEFHVQALSLYPLTYEDKYYDMLNLSNTLLHLFRATRQHGLVEAQNVAIANINSLPPDHPHQHILQKWITYRDDRIPREYMRTAKSVSAPIVQRVQASEHLCTYALKDPDMHEEDAEQAFQTAIGLLHQLAFIGWDLESRYRRLSSIATVFACDGAAWVLQKGDVGQAVEWLEQGRSILWLQLLQFRQPFDDIVRESLPDELVRRAINIANRMDRSEWENSGSALEQVDLATQWETVIAEIRQYKGFEDFHRTLPFSELLAVGEEGPVIFLTFSEHSPYDCDAIILGPNGFHKHVSIPNFKHGDVTNLHVTVSQSVPRRMGRVQEEKSGMQSILDALWNNVIVHLLPTLDSLGGERIWWCLTGAWVGLPLHAAGLYDEDSPQSCNLPDRYISSYIPTLSSLINARRRSTTITIPRTLILDQSHELEKAKVETQLVQSILPDGSTTRLSNDEAVVFAVQDILPSYSWVHFACHGHLNERNPFLSGFKFTAISADRTPDESLHLSAAMQFLGYRSVVATLWPMGDAQGPIVTEHVYKHLTEKGAMDVRQASFALRSAVRALRDQGLSVEQWALFIHSGI</sequence>
<dbReference type="SUPFAM" id="SSF52129">
    <property type="entry name" value="Caspase-like"/>
    <property type="match status" value="1"/>
</dbReference>
<keyword evidence="2" id="KW-0788">Thiol protease</keyword>
<dbReference type="Gene3D" id="1.25.40.10">
    <property type="entry name" value="Tetratricopeptide repeat domain"/>
    <property type="match status" value="1"/>
</dbReference>
<keyword evidence="2" id="KW-0378">Hydrolase</keyword>
<dbReference type="GO" id="GO:0006508">
    <property type="term" value="P:proteolysis"/>
    <property type="evidence" value="ECO:0007669"/>
    <property type="project" value="InterPro"/>
</dbReference>
<dbReference type="Pfam" id="PF12770">
    <property type="entry name" value="CHAT"/>
    <property type="match status" value="1"/>
</dbReference>
<gene>
    <name evidence="5" type="ORF">ARMSODRAFT_973163</name>
</gene>
<dbReference type="STRING" id="1076256.A0A2H3BKX5"/>
<proteinExistence type="predicted"/>
<evidence type="ECO:0000259" key="3">
    <source>
        <dbReference type="Pfam" id="PF00656"/>
    </source>
</evidence>
<dbReference type="EMBL" id="KZ293423">
    <property type="protein sequence ID" value="PBK71525.1"/>
    <property type="molecule type" value="Genomic_DNA"/>
</dbReference>
<keyword evidence="1" id="KW-0053">Apoptosis</keyword>
<feature type="domain" description="CHAT" evidence="4">
    <location>
        <begin position="1457"/>
        <end position="1611"/>
    </location>
</feature>
<evidence type="ECO:0000259" key="4">
    <source>
        <dbReference type="Pfam" id="PF12770"/>
    </source>
</evidence>
<evidence type="ECO:0000313" key="5">
    <source>
        <dbReference type="EMBL" id="PBK71525.1"/>
    </source>
</evidence>
<dbReference type="InterPro" id="IPR011600">
    <property type="entry name" value="Pept_C14_caspase"/>
</dbReference>
<dbReference type="InterPro" id="IPR029030">
    <property type="entry name" value="Caspase-like_dom_sf"/>
</dbReference>
<name>A0A2H3BKX5_9AGAR</name>
<protein>
    <submittedName>
        <fullName evidence="5">Uncharacterized protein</fullName>
    </submittedName>
</protein>
<dbReference type="GO" id="GO:0004197">
    <property type="term" value="F:cysteine-type endopeptidase activity"/>
    <property type="evidence" value="ECO:0007669"/>
    <property type="project" value="InterPro"/>
</dbReference>
<dbReference type="InterPro" id="IPR011990">
    <property type="entry name" value="TPR-like_helical_dom_sf"/>
</dbReference>
<keyword evidence="6" id="KW-1185">Reference proteome</keyword>
<evidence type="ECO:0000313" key="6">
    <source>
        <dbReference type="Proteomes" id="UP000218334"/>
    </source>
</evidence>